<dbReference type="PATRIC" id="fig|66430.4.peg.2589"/>
<reference evidence="2 3" key="1">
    <citation type="submission" date="2015-06" db="EMBL/GenBank/DDBJ databases">
        <title>Recapitulation of the evolution of biosynthetic gene clusters reveals hidden chemical diversity on bacterial genomes.</title>
        <authorList>
            <person name="Cruz-Morales P."/>
            <person name="Martinez-Guerrero C."/>
            <person name="Morales-Escalante M.A."/>
            <person name="Yanez-Guerra L.A."/>
            <person name="Kopp J.F."/>
            <person name="Feldmann J."/>
            <person name="Ramos-Aboites H.E."/>
            <person name="Barona-Gomez F."/>
        </authorList>
    </citation>
    <scope>NUCLEOTIDE SEQUENCE [LARGE SCALE GENOMIC DNA]</scope>
    <source>
        <strain evidence="2 3">ATCC 31245</strain>
    </source>
</reference>
<dbReference type="EMBL" id="LFML01000150">
    <property type="protein sequence ID" value="KMO94065.1"/>
    <property type="molecule type" value="Genomic_DNA"/>
</dbReference>
<accession>A0A0J6XDS9</accession>
<keyword evidence="3" id="KW-1185">Reference proteome</keyword>
<sequence length="120" mass="13214">MRGSAPDGGYCGQEARELLVRRLDWASNETWFEDGRGRSLSVVTNGDRAAVSLRDDAGGPVERLVDPNGTGDSGGYAMRDGQTDRRRDRDTVPFTLACRAVAYFVDHGVWPHEVTVESDR</sequence>
<proteinExistence type="predicted"/>
<name>A0A0J6XDS9_9ACTN</name>
<dbReference type="Proteomes" id="UP000035932">
    <property type="component" value="Unassembled WGS sequence"/>
</dbReference>
<evidence type="ECO:0000256" key="1">
    <source>
        <dbReference type="SAM" id="MobiDB-lite"/>
    </source>
</evidence>
<comment type="caution">
    <text evidence="2">The sequence shown here is derived from an EMBL/GenBank/DDBJ whole genome shotgun (WGS) entry which is preliminary data.</text>
</comment>
<evidence type="ECO:0000313" key="2">
    <source>
        <dbReference type="EMBL" id="KMO94065.1"/>
    </source>
</evidence>
<organism evidence="2 3">
    <name type="scientific">Streptomyces roseus</name>
    <dbReference type="NCBI Taxonomy" id="66430"/>
    <lineage>
        <taxon>Bacteria</taxon>
        <taxon>Bacillati</taxon>
        <taxon>Actinomycetota</taxon>
        <taxon>Actinomycetes</taxon>
        <taxon>Kitasatosporales</taxon>
        <taxon>Streptomycetaceae</taxon>
        <taxon>Streptomyces</taxon>
    </lineage>
</organism>
<gene>
    <name evidence="2" type="ORF">ACS04_31310</name>
</gene>
<dbReference type="STRING" id="66430.ACS04_31310"/>
<evidence type="ECO:0000313" key="3">
    <source>
        <dbReference type="Proteomes" id="UP000035932"/>
    </source>
</evidence>
<dbReference type="AlphaFoldDB" id="A0A0J6XDS9"/>
<protein>
    <submittedName>
        <fullName evidence="2">Uncharacterized protein</fullName>
    </submittedName>
</protein>
<feature type="region of interest" description="Disordered" evidence="1">
    <location>
        <begin position="53"/>
        <end position="89"/>
    </location>
</feature>